<keyword evidence="4" id="KW-1185">Reference proteome</keyword>
<dbReference type="Pfam" id="PF03015">
    <property type="entry name" value="Sterile"/>
    <property type="match status" value="1"/>
</dbReference>
<reference evidence="3" key="1">
    <citation type="submission" date="2021-03" db="EMBL/GenBank/DDBJ databases">
        <title>Chromosome level genome of the anhydrobiotic midge Polypedilum vanderplanki.</title>
        <authorList>
            <person name="Yoshida Y."/>
            <person name="Kikawada T."/>
            <person name="Gusev O."/>
        </authorList>
    </citation>
    <scope>NUCLEOTIDE SEQUENCE</scope>
    <source>
        <strain evidence="3">NIAS01</strain>
        <tissue evidence="3">Whole body or cell culture</tissue>
    </source>
</reference>
<dbReference type="OrthoDB" id="429813at2759"/>
<keyword evidence="1" id="KW-0812">Transmembrane</keyword>
<evidence type="ECO:0000313" key="3">
    <source>
        <dbReference type="EMBL" id="KAG5666418.1"/>
    </source>
</evidence>
<dbReference type="InterPro" id="IPR033640">
    <property type="entry name" value="FAR_C"/>
</dbReference>
<evidence type="ECO:0000256" key="1">
    <source>
        <dbReference type="SAM" id="Phobius"/>
    </source>
</evidence>
<dbReference type="PANTHER" id="PTHR11011:SF116">
    <property type="entry name" value="FATTY ACYL-COA REDUCTASE CG5065-RELATED"/>
    <property type="match status" value="1"/>
</dbReference>
<dbReference type="GO" id="GO:0080019">
    <property type="term" value="F:alcohol-forming very long-chain fatty acyl-CoA reductase activity"/>
    <property type="evidence" value="ECO:0007669"/>
    <property type="project" value="InterPro"/>
</dbReference>
<feature type="transmembrane region" description="Helical" evidence="1">
    <location>
        <begin position="204"/>
        <end position="223"/>
    </location>
</feature>
<proteinExistence type="predicted"/>
<evidence type="ECO:0000259" key="2">
    <source>
        <dbReference type="Pfam" id="PF03015"/>
    </source>
</evidence>
<dbReference type="GO" id="GO:0005777">
    <property type="term" value="C:peroxisome"/>
    <property type="evidence" value="ECO:0007669"/>
    <property type="project" value="TreeGrafter"/>
</dbReference>
<organism evidence="3 4">
    <name type="scientific">Polypedilum vanderplanki</name>
    <name type="common">Sleeping chironomid midge</name>
    <dbReference type="NCBI Taxonomy" id="319348"/>
    <lineage>
        <taxon>Eukaryota</taxon>
        <taxon>Metazoa</taxon>
        <taxon>Ecdysozoa</taxon>
        <taxon>Arthropoda</taxon>
        <taxon>Hexapoda</taxon>
        <taxon>Insecta</taxon>
        <taxon>Pterygota</taxon>
        <taxon>Neoptera</taxon>
        <taxon>Endopterygota</taxon>
        <taxon>Diptera</taxon>
        <taxon>Nematocera</taxon>
        <taxon>Chironomoidea</taxon>
        <taxon>Chironomidae</taxon>
        <taxon>Chironominae</taxon>
        <taxon>Polypedilum</taxon>
        <taxon>Polypedilum</taxon>
    </lineage>
</organism>
<accession>A0A9J6B9N7</accession>
<gene>
    <name evidence="3" type="ORF">PVAND_014447</name>
</gene>
<dbReference type="InterPro" id="IPR026055">
    <property type="entry name" value="FAR"/>
</dbReference>
<dbReference type="AlphaFoldDB" id="A0A9J6B9N7"/>
<dbReference type="Proteomes" id="UP001107558">
    <property type="component" value="Chromosome 4"/>
</dbReference>
<dbReference type="GO" id="GO:0035336">
    <property type="term" value="P:long-chain fatty-acyl-CoA metabolic process"/>
    <property type="evidence" value="ECO:0007669"/>
    <property type="project" value="TreeGrafter"/>
</dbReference>
<evidence type="ECO:0000313" key="4">
    <source>
        <dbReference type="Proteomes" id="UP001107558"/>
    </source>
</evidence>
<feature type="domain" description="Fatty acyl-CoA reductase C-terminal" evidence="2">
    <location>
        <begin position="94"/>
        <end position="185"/>
    </location>
</feature>
<name>A0A9J6B9N7_POLVA</name>
<dbReference type="EMBL" id="JADBJN010000004">
    <property type="protein sequence ID" value="KAG5666418.1"/>
    <property type="molecule type" value="Genomic_DNA"/>
</dbReference>
<keyword evidence="1" id="KW-1133">Transmembrane helix</keyword>
<comment type="caution">
    <text evidence="3">The sequence shown here is derived from an EMBL/GenBank/DDBJ whole genome shotgun (WGS) entry which is preliminary data.</text>
</comment>
<protein>
    <recommendedName>
        <fullName evidence="2">Fatty acyl-CoA reductase C-terminal domain-containing protein</fullName>
    </recommendedName>
</protein>
<sequence length="231" mass="27233">MEKDYIIDLIPCDTTVNMILAVGWKVGTEQNAKNLPVEAYNCSSSSLNPISYKELYSGFVEMGRKYPYSNVYSYPRIKFYNTDFFSNLAVFTLQKIPAYFVDFTLKLKEKKPKLIKMIDTTYDNYHKVKFATTTRTTFHSENPIKLMKLMSQKDLQEFDFDVRKVNWKSFIETYYLGMRQYLGKEKSDNFPILRKKVQRLKFKNYLATGLTTFGSLFVLYKSYNLISKNKN</sequence>
<dbReference type="CDD" id="cd09071">
    <property type="entry name" value="FAR_C"/>
    <property type="match status" value="1"/>
</dbReference>
<dbReference type="PANTHER" id="PTHR11011">
    <property type="entry name" value="MALE STERILITY PROTEIN 2-RELATED"/>
    <property type="match status" value="1"/>
</dbReference>
<keyword evidence="1" id="KW-0472">Membrane</keyword>